<evidence type="ECO:0000313" key="5">
    <source>
        <dbReference type="EMBL" id="GGG76428.1"/>
    </source>
</evidence>
<dbReference type="PANTHER" id="PTHR46847">
    <property type="entry name" value="D-ALLOSE-BINDING PERIPLASMIC PROTEIN-RELATED"/>
    <property type="match status" value="1"/>
</dbReference>
<comment type="caution">
    <text evidence="5">The sequence shown here is derived from an EMBL/GenBank/DDBJ whole genome shotgun (WGS) entry which is preliminary data.</text>
</comment>
<name>A0A917HEA9_9BACT</name>
<reference evidence="5" key="1">
    <citation type="journal article" date="2014" name="Int. J. Syst. Evol. Microbiol.">
        <title>Complete genome sequence of Corynebacterium casei LMG S-19264T (=DSM 44701T), isolated from a smear-ripened cheese.</title>
        <authorList>
            <consortium name="US DOE Joint Genome Institute (JGI-PGF)"/>
            <person name="Walter F."/>
            <person name="Albersmeier A."/>
            <person name="Kalinowski J."/>
            <person name="Ruckert C."/>
        </authorList>
    </citation>
    <scope>NUCLEOTIDE SEQUENCE</scope>
    <source>
        <strain evidence="5">CGMCC 1.12997</strain>
    </source>
</reference>
<dbReference type="AlphaFoldDB" id="A0A917HEA9"/>
<dbReference type="SUPFAM" id="SSF53822">
    <property type="entry name" value="Periplasmic binding protein-like I"/>
    <property type="match status" value="1"/>
</dbReference>
<dbReference type="RefSeq" id="WP_229739215.1">
    <property type="nucleotide sequence ID" value="NZ_BMGT01000002.1"/>
</dbReference>
<dbReference type="Proteomes" id="UP000647241">
    <property type="component" value="Unassembled WGS sequence"/>
</dbReference>
<dbReference type="GO" id="GO:0006355">
    <property type="term" value="P:regulation of DNA-templated transcription"/>
    <property type="evidence" value="ECO:0007669"/>
    <property type="project" value="InterPro"/>
</dbReference>
<dbReference type="InterPro" id="IPR005471">
    <property type="entry name" value="Tscrpt_reg_IclR_N"/>
</dbReference>
<dbReference type="EMBL" id="BMGT01000002">
    <property type="protein sequence ID" value="GGG76428.1"/>
    <property type="molecule type" value="Genomic_DNA"/>
</dbReference>
<protein>
    <recommendedName>
        <fullName evidence="4">HTH iclR-type domain-containing protein</fullName>
    </recommendedName>
</protein>
<comment type="subcellular location">
    <subcellularLocation>
        <location evidence="1">Cell envelope</location>
    </subcellularLocation>
</comment>
<dbReference type="InterPro" id="IPR028082">
    <property type="entry name" value="Peripla_BP_I"/>
</dbReference>
<keyword evidence="3" id="KW-0732">Signal</keyword>
<dbReference type="PANTHER" id="PTHR46847:SF1">
    <property type="entry name" value="D-ALLOSE-BINDING PERIPLASMIC PROTEIN-RELATED"/>
    <property type="match status" value="1"/>
</dbReference>
<sequence>MSNKTSNHLYLIPIMSAALDVLEYLQRENRSLPLEQIYRETRHSKTSVYRILKTFVHRGYVSQSPDGLYRSASRPRKMRFGFAGQSGDQPFSQAVTESLRAAAATSGVDLLVLDNRYDASTALANAEEFIRERVELVIEFQVEDHAAPIIAARLAAAGIPLMAIDIPHPNATYFGVDNYRIGFQGGEILANYAIDRWGKQVDWMLGLDIEEAGTLVQSRTTGAFEAVRTLLPSLPIESFVRMDGRGLREESHRLVSDFLHRHPHDKHILIAAANDSSALGALEAIRELNRQHDTVIIGHDGIPEMLAELEDPTSPVLASISPDVQQYGPGLIHLGVLLVTGNTVPPYNYIDHKIFSRATVPASVEVVSR</sequence>
<evidence type="ECO:0000256" key="2">
    <source>
        <dbReference type="ARBA" id="ARBA00007639"/>
    </source>
</evidence>
<feature type="domain" description="HTH iclR-type" evidence="4">
    <location>
        <begin position="12"/>
        <end position="73"/>
    </location>
</feature>
<dbReference type="InterPro" id="IPR025997">
    <property type="entry name" value="SBP_2_dom"/>
</dbReference>
<evidence type="ECO:0000259" key="4">
    <source>
        <dbReference type="PROSITE" id="PS51077"/>
    </source>
</evidence>
<reference evidence="5" key="2">
    <citation type="submission" date="2020-09" db="EMBL/GenBank/DDBJ databases">
        <authorList>
            <person name="Sun Q."/>
            <person name="Zhou Y."/>
        </authorList>
    </citation>
    <scope>NUCLEOTIDE SEQUENCE</scope>
    <source>
        <strain evidence="5">CGMCC 1.12997</strain>
    </source>
</reference>
<keyword evidence="6" id="KW-1185">Reference proteome</keyword>
<dbReference type="GO" id="GO:0003677">
    <property type="term" value="F:DNA binding"/>
    <property type="evidence" value="ECO:0007669"/>
    <property type="project" value="InterPro"/>
</dbReference>
<dbReference type="SMART" id="SM00346">
    <property type="entry name" value="HTH_ICLR"/>
    <property type="match status" value="1"/>
</dbReference>
<evidence type="ECO:0000256" key="3">
    <source>
        <dbReference type="ARBA" id="ARBA00022729"/>
    </source>
</evidence>
<dbReference type="InterPro" id="IPR036390">
    <property type="entry name" value="WH_DNA-bd_sf"/>
</dbReference>
<dbReference type="SUPFAM" id="SSF46785">
    <property type="entry name" value="Winged helix' DNA-binding domain"/>
    <property type="match status" value="1"/>
</dbReference>
<dbReference type="Pfam" id="PF13407">
    <property type="entry name" value="Peripla_BP_4"/>
    <property type="match status" value="1"/>
</dbReference>
<dbReference type="Pfam" id="PF09339">
    <property type="entry name" value="HTH_IclR"/>
    <property type="match status" value="1"/>
</dbReference>
<organism evidence="5 6">
    <name type="scientific">Edaphobacter dinghuensis</name>
    <dbReference type="NCBI Taxonomy" id="1560005"/>
    <lineage>
        <taxon>Bacteria</taxon>
        <taxon>Pseudomonadati</taxon>
        <taxon>Acidobacteriota</taxon>
        <taxon>Terriglobia</taxon>
        <taxon>Terriglobales</taxon>
        <taxon>Acidobacteriaceae</taxon>
        <taxon>Edaphobacter</taxon>
    </lineage>
</organism>
<evidence type="ECO:0000313" key="6">
    <source>
        <dbReference type="Proteomes" id="UP000647241"/>
    </source>
</evidence>
<comment type="similarity">
    <text evidence="2">Belongs to the bacterial solute-binding protein 2 family.</text>
</comment>
<dbReference type="CDD" id="cd01536">
    <property type="entry name" value="PBP1_ABC_sugar_binding-like"/>
    <property type="match status" value="1"/>
</dbReference>
<accession>A0A917HEA9</accession>
<dbReference type="PROSITE" id="PS51077">
    <property type="entry name" value="HTH_ICLR"/>
    <property type="match status" value="1"/>
</dbReference>
<proteinExistence type="inferred from homology"/>
<dbReference type="GO" id="GO:0030313">
    <property type="term" value="C:cell envelope"/>
    <property type="evidence" value="ECO:0007669"/>
    <property type="project" value="UniProtKB-SubCell"/>
</dbReference>
<dbReference type="GO" id="GO:0030246">
    <property type="term" value="F:carbohydrate binding"/>
    <property type="evidence" value="ECO:0007669"/>
    <property type="project" value="UniProtKB-ARBA"/>
</dbReference>
<dbReference type="Gene3D" id="3.40.50.2300">
    <property type="match status" value="2"/>
</dbReference>
<evidence type="ECO:0000256" key="1">
    <source>
        <dbReference type="ARBA" id="ARBA00004196"/>
    </source>
</evidence>
<dbReference type="Gene3D" id="1.10.10.10">
    <property type="entry name" value="Winged helix-like DNA-binding domain superfamily/Winged helix DNA-binding domain"/>
    <property type="match status" value="1"/>
</dbReference>
<dbReference type="InterPro" id="IPR036388">
    <property type="entry name" value="WH-like_DNA-bd_sf"/>
</dbReference>
<gene>
    <name evidence="5" type="ORF">GCM10011585_19180</name>
</gene>